<proteinExistence type="predicted"/>
<accession>X0WJ16</accession>
<protein>
    <submittedName>
        <fullName evidence="2">Uncharacterized protein</fullName>
    </submittedName>
</protein>
<dbReference type="AlphaFoldDB" id="X0WJ16"/>
<dbReference type="EMBL" id="BARS01034524">
    <property type="protein sequence ID" value="GAG23222.1"/>
    <property type="molecule type" value="Genomic_DNA"/>
</dbReference>
<gene>
    <name evidence="2" type="ORF">S01H1_53318</name>
</gene>
<reference evidence="2" key="1">
    <citation type="journal article" date="2014" name="Front. Microbiol.">
        <title>High frequency of phylogenetically diverse reductive dehalogenase-homologous genes in deep subseafloor sedimentary metagenomes.</title>
        <authorList>
            <person name="Kawai M."/>
            <person name="Futagami T."/>
            <person name="Toyoda A."/>
            <person name="Takaki Y."/>
            <person name="Nishi S."/>
            <person name="Hori S."/>
            <person name="Arai W."/>
            <person name="Tsubouchi T."/>
            <person name="Morono Y."/>
            <person name="Uchiyama I."/>
            <person name="Ito T."/>
            <person name="Fujiyama A."/>
            <person name="Inagaki F."/>
            <person name="Takami H."/>
        </authorList>
    </citation>
    <scope>NUCLEOTIDE SEQUENCE</scope>
    <source>
        <strain evidence="2">Expedition CK06-06</strain>
    </source>
</reference>
<feature type="non-terminal residue" evidence="2">
    <location>
        <position position="1"/>
    </location>
</feature>
<sequence>TPGAKPKRAGKAPAPRGNGASAAAESAESAGKAPDASGATGTTPNGQPAKGKAKSGAAEGKQNRPSRGGGGRAPRPGAKPKKRKR</sequence>
<feature type="compositionally biased region" description="Low complexity" evidence="1">
    <location>
        <begin position="11"/>
        <end position="30"/>
    </location>
</feature>
<feature type="compositionally biased region" description="Basic residues" evidence="1">
    <location>
        <begin position="1"/>
        <end position="10"/>
    </location>
</feature>
<evidence type="ECO:0000313" key="2">
    <source>
        <dbReference type="EMBL" id="GAG23222.1"/>
    </source>
</evidence>
<feature type="compositionally biased region" description="Low complexity" evidence="1">
    <location>
        <begin position="46"/>
        <end position="60"/>
    </location>
</feature>
<comment type="caution">
    <text evidence="2">The sequence shown here is derived from an EMBL/GenBank/DDBJ whole genome shotgun (WGS) entry which is preliminary data.</text>
</comment>
<evidence type="ECO:0000256" key="1">
    <source>
        <dbReference type="SAM" id="MobiDB-lite"/>
    </source>
</evidence>
<name>X0WJ16_9ZZZZ</name>
<feature type="region of interest" description="Disordered" evidence="1">
    <location>
        <begin position="1"/>
        <end position="85"/>
    </location>
</feature>
<organism evidence="2">
    <name type="scientific">marine sediment metagenome</name>
    <dbReference type="NCBI Taxonomy" id="412755"/>
    <lineage>
        <taxon>unclassified sequences</taxon>
        <taxon>metagenomes</taxon>
        <taxon>ecological metagenomes</taxon>
    </lineage>
</organism>